<comment type="caution">
    <text evidence="3">The sequence shown here is derived from an EMBL/GenBank/DDBJ whole genome shotgun (WGS) entry which is preliminary data.</text>
</comment>
<keyword evidence="4" id="KW-1185">Reference proteome</keyword>
<dbReference type="RefSeq" id="WP_183546634.1">
    <property type="nucleotide sequence ID" value="NZ_BMQT01000006.1"/>
</dbReference>
<dbReference type="InterPro" id="IPR019283">
    <property type="entry name" value="DUF2330"/>
</dbReference>
<feature type="chain" id="PRO_5031438843" description="DUF2330 domain-containing protein" evidence="2">
    <location>
        <begin position="27"/>
        <end position="345"/>
    </location>
</feature>
<reference evidence="3 4" key="1">
    <citation type="submission" date="2020-08" db="EMBL/GenBank/DDBJ databases">
        <title>Genomic Encyclopedia of Type Strains, Phase III (KMG-III): the genomes of soil and plant-associated and newly described type strains.</title>
        <authorList>
            <person name="Whitman W."/>
        </authorList>
    </citation>
    <scope>NUCLEOTIDE SEQUENCE [LARGE SCALE GENOMIC DNA]</scope>
    <source>
        <strain evidence="3 4">CECT 3302</strain>
    </source>
</reference>
<name>A0A7W5A673_9ACTN</name>
<protein>
    <recommendedName>
        <fullName evidence="5">DUF2330 domain-containing protein</fullName>
    </recommendedName>
</protein>
<gene>
    <name evidence="3" type="ORF">FHS12_003107</name>
</gene>
<keyword evidence="2" id="KW-0732">Signal</keyword>
<feature type="signal peptide" evidence="2">
    <location>
        <begin position="1"/>
        <end position="26"/>
    </location>
</feature>
<sequence length="345" mass="36740">MFRGAVRIVVVAVVAGLLLVPGSARACACGAAYAPEGHTVEAGEEIAFLSWAEEGERERLEMLLGITTDTPDLAVLVPTPTVPAVTQGDPERFDELARLATPPAKEDWSLFGEDGAGAPPGKAPEVISRTVLEDVVATVIEGGDASGVAGWLRTNGYATKPELEPVIADYLDDGWRFTAVKMRGDKPFDGYADPIVLTFDTPSLVYPMRLSSAAEKPGEVTVFTLDRTFRSPRASWVTATEPAAAVELVEDGVHDDVLDNLVEQGQNRLTRWTFSIDDPATLTSDLELAREPGIGETFTPAATESARDAERNLSPWVAVVSGTLGLVVGAGAVLLLRRRRSSAVD</sequence>
<keyword evidence="1" id="KW-1133">Transmembrane helix</keyword>
<accession>A0A7W5A673</accession>
<evidence type="ECO:0000256" key="2">
    <source>
        <dbReference type="SAM" id="SignalP"/>
    </source>
</evidence>
<evidence type="ECO:0000256" key="1">
    <source>
        <dbReference type="SAM" id="Phobius"/>
    </source>
</evidence>
<proteinExistence type="predicted"/>
<dbReference type="Pfam" id="PF10092">
    <property type="entry name" value="DUF2330"/>
    <property type="match status" value="1"/>
</dbReference>
<dbReference type="AlphaFoldDB" id="A0A7W5A673"/>
<evidence type="ECO:0008006" key="5">
    <source>
        <dbReference type="Google" id="ProtNLM"/>
    </source>
</evidence>
<evidence type="ECO:0000313" key="3">
    <source>
        <dbReference type="EMBL" id="MBB3090155.1"/>
    </source>
</evidence>
<keyword evidence="1" id="KW-0472">Membrane</keyword>
<keyword evidence="1" id="KW-0812">Transmembrane</keyword>
<dbReference type="EMBL" id="JACHXG010000006">
    <property type="protein sequence ID" value="MBB3090155.1"/>
    <property type="molecule type" value="Genomic_DNA"/>
</dbReference>
<feature type="transmembrane region" description="Helical" evidence="1">
    <location>
        <begin position="313"/>
        <end position="336"/>
    </location>
</feature>
<evidence type="ECO:0000313" key="4">
    <source>
        <dbReference type="Proteomes" id="UP000577707"/>
    </source>
</evidence>
<organism evidence="3 4">
    <name type="scientific">Nocardioides albus</name>
    <dbReference type="NCBI Taxonomy" id="1841"/>
    <lineage>
        <taxon>Bacteria</taxon>
        <taxon>Bacillati</taxon>
        <taxon>Actinomycetota</taxon>
        <taxon>Actinomycetes</taxon>
        <taxon>Propionibacteriales</taxon>
        <taxon>Nocardioidaceae</taxon>
        <taxon>Nocardioides</taxon>
    </lineage>
</organism>
<dbReference type="Proteomes" id="UP000577707">
    <property type="component" value="Unassembled WGS sequence"/>
</dbReference>